<accession>A0A2Z7BFH1</accession>
<evidence type="ECO:0000313" key="2">
    <source>
        <dbReference type="EMBL" id="KZV32865.1"/>
    </source>
</evidence>
<organism evidence="2 3">
    <name type="scientific">Dorcoceras hygrometricum</name>
    <dbReference type="NCBI Taxonomy" id="472368"/>
    <lineage>
        <taxon>Eukaryota</taxon>
        <taxon>Viridiplantae</taxon>
        <taxon>Streptophyta</taxon>
        <taxon>Embryophyta</taxon>
        <taxon>Tracheophyta</taxon>
        <taxon>Spermatophyta</taxon>
        <taxon>Magnoliopsida</taxon>
        <taxon>eudicotyledons</taxon>
        <taxon>Gunneridae</taxon>
        <taxon>Pentapetalae</taxon>
        <taxon>asterids</taxon>
        <taxon>lamiids</taxon>
        <taxon>Lamiales</taxon>
        <taxon>Gesneriaceae</taxon>
        <taxon>Didymocarpoideae</taxon>
        <taxon>Trichosporeae</taxon>
        <taxon>Loxocarpinae</taxon>
        <taxon>Dorcoceras</taxon>
    </lineage>
</organism>
<evidence type="ECO:0000256" key="1">
    <source>
        <dbReference type="SAM" id="MobiDB-lite"/>
    </source>
</evidence>
<feature type="region of interest" description="Disordered" evidence="1">
    <location>
        <begin position="121"/>
        <end position="173"/>
    </location>
</feature>
<gene>
    <name evidence="2" type="ORF">F511_06129</name>
</gene>
<name>A0A2Z7BFH1_9LAMI</name>
<reference evidence="2 3" key="1">
    <citation type="journal article" date="2015" name="Proc. Natl. Acad. Sci. U.S.A.">
        <title>The resurrection genome of Boea hygrometrica: A blueprint for survival of dehydration.</title>
        <authorList>
            <person name="Xiao L."/>
            <person name="Yang G."/>
            <person name="Zhang L."/>
            <person name="Yang X."/>
            <person name="Zhao S."/>
            <person name="Ji Z."/>
            <person name="Zhou Q."/>
            <person name="Hu M."/>
            <person name="Wang Y."/>
            <person name="Chen M."/>
            <person name="Xu Y."/>
            <person name="Jin H."/>
            <person name="Xiao X."/>
            <person name="Hu G."/>
            <person name="Bao F."/>
            <person name="Hu Y."/>
            <person name="Wan P."/>
            <person name="Li L."/>
            <person name="Deng X."/>
            <person name="Kuang T."/>
            <person name="Xiang C."/>
            <person name="Zhu J.K."/>
            <person name="Oliver M.J."/>
            <person name="He Y."/>
        </authorList>
    </citation>
    <scope>NUCLEOTIDE SEQUENCE [LARGE SCALE GENOMIC DNA]</scope>
    <source>
        <strain evidence="3">cv. XS01</strain>
    </source>
</reference>
<evidence type="ECO:0000313" key="3">
    <source>
        <dbReference type="Proteomes" id="UP000250235"/>
    </source>
</evidence>
<proteinExistence type="predicted"/>
<protein>
    <submittedName>
        <fullName evidence="2">Nicotianamine synthase</fullName>
    </submittedName>
</protein>
<dbReference type="Proteomes" id="UP000250235">
    <property type="component" value="Unassembled WGS sequence"/>
</dbReference>
<dbReference type="AlphaFoldDB" id="A0A2Z7BFH1"/>
<sequence>MPTFTRSCDQQPLRATVLPAPATTAEALPDGPPPGPDGSNVTNLCSNRGLTRENWSLQVDAPAMLRRRDHLLVFAFVLPTPATTNRGLTRENWSLQVDAPAMLRRRDHLLVFAFVLPTPATNARSLQSGPPPDPDGSNMTDLTSNHGPNMENKPLQVDTPAQRRDAPLTTSTA</sequence>
<keyword evidence="3" id="KW-1185">Reference proteome</keyword>
<feature type="compositionally biased region" description="Polar residues" evidence="1">
    <location>
        <begin position="137"/>
        <end position="147"/>
    </location>
</feature>
<dbReference type="EMBL" id="KV006341">
    <property type="protein sequence ID" value="KZV32865.1"/>
    <property type="molecule type" value="Genomic_DNA"/>
</dbReference>